<dbReference type="OrthoDB" id="166188at2157"/>
<reference evidence="1 2" key="1">
    <citation type="submission" date="2018-01" db="EMBL/GenBank/DDBJ databases">
        <title>Complete genome sequence of Salinigranum rubrum GX10T, an extremely halophilic archaeon isolated from a marine solar saltern.</title>
        <authorList>
            <person name="Han S."/>
        </authorList>
    </citation>
    <scope>NUCLEOTIDE SEQUENCE [LARGE SCALE GENOMIC DNA]</scope>
    <source>
        <strain evidence="1 2">GX10</strain>
    </source>
</reference>
<dbReference type="EMBL" id="CP026309">
    <property type="protein sequence ID" value="AUV83640.1"/>
    <property type="molecule type" value="Genomic_DNA"/>
</dbReference>
<keyword evidence="2" id="KW-1185">Reference proteome</keyword>
<dbReference type="InterPro" id="IPR043899">
    <property type="entry name" value="DUF5789"/>
</dbReference>
<proteinExistence type="predicted"/>
<dbReference type="RefSeq" id="WP_103427329.1">
    <property type="nucleotide sequence ID" value="NZ_CP026309.1"/>
</dbReference>
<dbReference type="AlphaFoldDB" id="A0A2I8VNY2"/>
<dbReference type="KEGG" id="srub:C2R22_19965"/>
<evidence type="ECO:0000313" key="1">
    <source>
        <dbReference type="EMBL" id="AUV83640.1"/>
    </source>
</evidence>
<dbReference type="Proteomes" id="UP000236584">
    <property type="component" value="Chromosome"/>
</dbReference>
<accession>A0A2I8VNY2</accession>
<dbReference type="Pfam" id="PF19102">
    <property type="entry name" value="DUF5789"/>
    <property type="match status" value="1"/>
</dbReference>
<evidence type="ECO:0000313" key="2">
    <source>
        <dbReference type="Proteomes" id="UP000236584"/>
    </source>
</evidence>
<organism evidence="1 2">
    <name type="scientific">Salinigranum rubrum</name>
    <dbReference type="NCBI Taxonomy" id="755307"/>
    <lineage>
        <taxon>Archaea</taxon>
        <taxon>Methanobacteriati</taxon>
        <taxon>Methanobacteriota</taxon>
        <taxon>Stenosarchaea group</taxon>
        <taxon>Halobacteria</taxon>
        <taxon>Halobacteriales</taxon>
        <taxon>Haloferacaceae</taxon>
        <taxon>Salinigranum</taxon>
    </lineage>
</organism>
<sequence>MRLNGTQEAIDAAEYPLSSEEFISQHGDHTIELANGSETVADVLGRLGPETYASAEDVTTALYSAVSHKGIGRRFYSDRDVYTLGEDGPTPESF</sequence>
<protein>
    <submittedName>
        <fullName evidence="1">DUF2795 domain-containing protein</fullName>
    </submittedName>
</protein>
<dbReference type="GeneID" id="35594419"/>
<name>A0A2I8VNY2_9EURY</name>
<gene>
    <name evidence="1" type="ORF">C2R22_19965</name>
</gene>